<evidence type="ECO:0000256" key="3">
    <source>
        <dbReference type="ARBA" id="ARBA00022692"/>
    </source>
</evidence>
<feature type="transmembrane region" description="Helical" evidence="7">
    <location>
        <begin position="316"/>
        <end position="334"/>
    </location>
</feature>
<evidence type="ECO:0000256" key="7">
    <source>
        <dbReference type="SAM" id="Phobius"/>
    </source>
</evidence>
<dbReference type="InterPro" id="IPR036259">
    <property type="entry name" value="MFS_trans_sf"/>
</dbReference>
<dbReference type="GO" id="GO:0022857">
    <property type="term" value="F:transmembrane transporter activity"/>
    <property type="evidence" value="ECO:0007669"/>
    <property type="project" value="InterPro"/>
</dbReference>
<feature type="region of interest" description="Disordered" evidence="6">
    <location>
        <begin position="1"/>
        <end position="30"/>
    </location>
</feature>
<dbReference type="InterPro" id="IPR020846">
    <property type="entry name" value="MFS_dom"/>
</dbReference>
<protein>
    <submittedName>
        <fullName evidence="9">RHTO0S09e02960g1_1</fullName>
    </submittedName>
</protein>
<evidence type="ECO:0000256" key="2">
    <source>
        <dbReference type="ARBA" id="ARBA00022448"/>
    </source>
</evidence>
<feature type="domain" description="Major facilitator superfamily (MFS) profile" evidence="8">
    <location>
        <begin position="50"/>
        <end position="462"/>
    </location>
</feature>
<dbReference type="Gene3D" id="1.20.1250.20">
    <property type="entry name" value="MFS general substrate transporter like domains"/>
    <property type="match status" value="2"/>
</dbReference>
<reference evidence="9" key="1">
    <citation type="journal article" date="2014" name="Genome Announc.">
        <title>Draft genome sequence of Rhodosporidium toruloides CECT1137, an oleaginous yeast of biotechnological interest.</title>
        <authorList>
            <person name="Morin N."/>
            <person name="Calcas X."/>
            <person name="Devillers H."/>
            <person name="Durrens P."/>
            <person name="Sherman D.J."/>
            <person name="Nicaud J.-M."/>
            <person name="Neuveglise C."/>
        </authorList>
    </citation>
    <scope>NUCLEOTIDE SEQUENCE</scope>
    <source>
        <strain evidence="9">CECT1137</strain>
    </source>
</reference>
<feature type="transmembrane region" description="Helical" evidence="7">
    <location>
        <begin position="280"/>
        <end position="304"/>
    </location>
</feature>
<evidence type="ECO:0000256" key="6">
    <source>
        <dbReference type="SAM" id="MobiDB-lite"/>
    </source>
</evidence>
<evidence type="ECO:0000259" key="8">
    <source>
        <dbReference type="PROSITE" id="PS50850"/>
    </source>
</evidence>
<evidence type="ECO:0000313" key="9">
    <source>
        <dbReference type="EMBL" id="CDR44350.1"/>
    </source>
</evidence>
<dbReference type="Pfam" id="PF07690">
    <property type="entry name" value="MFS_1"/>
    <property type="match status" value="1"/>
</dbReference>
<dbReference type="FunFam" id="1.20.1250.20:FF:000013">
    <property type="entry name" value="MFS general substrate transporter"/>
    <property type="match status" value="1"/>
</dbReference>
<feature type="transmembrane region" description="Helical" evidence="7">
    <location>
        <begin position="148"/>
        <end position="169"/>
    </location>
</feature>
<dbReference type="InterPro" id="IPR011701">
    <property type="entry name" value="MFS"/>
</dbReference>
<proteinExistence type="predicted"/>
<dbReference type="EMBL" id="LK052944">
    <property type="protein sequence ID" value="CDR44350.1"/>
    <property type="molecule type" value="Genomic_DNA"/>
</dbReference>
<feature type="transmembrane region" description="Helical" evidence="7">
    <location>
        <begin position="436"/>
        <end position="457"/>
    </location>
</feature>
<dbReference type="OrthoDB" id="3639251at2759"/>
<feature type="transmembrane region" description="Helical" evidence="7">
    <location>
        <begin position="210"/>
        <end position="232"/>
    </location>
</feature>
<dbReference type="AlphaFoldDB" id="A0A061B3E6"/>
<feature type="transmembrane region" description="Helical" evidence="7">
    <location>
        <begin position="403"/>
        <end position="424"/>
    </location>
</feature>
<feature type="compositionally biased region" description="Basic and acidic residues" evidence="6">
    <location>
        <begin position="8"/>
        <end position="20"/>
    </location>
</feature>
<dbReference type="GO" id="GO:0016020">
    <property type="term" value="C:membrane"/>
    <property type="evidence" value="ECO:0007669"/>
    <property type="project" value="UniProtKB-SubCell"/>
</dbReference>
<evidence type="ECO:0000256" key="1">
    <source>
        <dbReference type="ARBA" id="ARBA00004141"/>
    </source>
</evidence>
<dbReference type="FunFam" id="1.20.1250.20:FF:000018">
    <property type="entry name" value="MFS transporter permease"/>
    <property type="match status" value="1"/>
</dbReference>
<feature type="transmembrane region" description="Helical" evidence="7">
    <location>
        <begin position="346"/>
        <end position="364"/>
    </location>
</feature>
<feature type="transmembrane region" description="Helical" evidence="7">
    <location>
        <begin position="370"/>
        <end position="391"/>
    </location>
</feature>
<gene>
    <name evidence="9" type="ORF">RHTO0S_09e02960g</name>
</gene>
<keyword evidence="2" id="KW-0813">Transport</keyword>
<feature type="transmembrane region" description="Helical" evidence="7">
    <location>
        <begin position="88"/>
        <end position="110"/>
    </location>
</feature>
<dbReference type="PANTHER" id="PTHR43791">
    <property type="entry name" value="PERMEASE-RELATED"/>
    <property type="match status" value="1"/>
</dbReference>
<dbReference type="PANTHER" id="PTHR43791:SF3">
    <property type="entry name" value="MAJOR FACILITATOR SUPERFAMILY (MFS) PROFILE DOMAIN-CONTAINING PROTEIN"/>
    <property type="match status" value="1"/>
</dbReference>
<feature type="transmembrane region" description="Helical" evidence="7">
    <location>
        <begin position="48"/>
        <end position="68"/>
    </location>
</feature>
<organism evidence="9">
    <name type="scientific">Rhodotorula toruloides</name>
    <name type="common">Yeast</name>
    <name type="synonym">Rhodosporidium toruloides</name>
    <dbReference type="NCBI Taxonomy" id="5286"/>
    <lineage>
        <taxon>Eukaryota</taxon>
        <taxon>Fungi</taxon>
        <taxon>Dikarya</taxon>
        <taxon>Basidiomycota</taxon>
        <taxon>Pucciniomycotina</taxon>
        <taxon>Microbotryomycetes</taxon>
        <taxon>Sporidiobolales</taxon>
        <taxon>Sporidiobolaceae</taxon>
        <taxon>Rhodotorula</taxon>
    </lineage>
</organism>
<keyword evidence="3 7" id="KW-0812">Transmembrane</keyword>
<feature type="transmembrane region" description="Helical" evidence="7">
    <location>
        <begin position="119"/>
        <end position="136"/>
    </location>
</feature>
<name>A0A061B3E6_RHOTO</name>
<dbReference type="PROSITE" id="PS50850">
    <property type="entry name" value="MFS"/>
    <property type="match status" value="1"/>
</dbReference>
<evidence type="ECO:0000256" key="4">
    <source>
        <dbReference type="ARBA" id="ARBA00022989"/>
    </source>
</evidence>
<sequence>MSLTPDSTSEKQHIEQKEFASRQPTNLDAEGQSVDPAFAKKTIRKIDWNLIPILSALYCISLIDRTNVSVARLLGMAKELKLTVGERYSIITLIFFVPYIIFELPSNLIIRKLGPRNQLAAITVLWGSVMLGMGFVKTWEQLAACRVLLGVLEAGFFPGCTFLISTWYLREEAGRRMAWFYLSSMVVSGFSNIMGWGIGQLSGKHGYLGWRWVFIVFGAITIGLGFISWFIIVDFPDRAKFLTDAERKYAVDRVNADRGDALPDGATAAKVLKHLGDFKIWLFGLCFCFATTGSYAFAFFLPVILAGGGYNTKTSLLLSAPPYAAAAIYTAVVAHYSDKTRRRAPFIAGSAILCSVGLLILAYAKPLGVRYFGAFFTIMGCQSNVPGVLAYGSTNVLSHSKKAVNSAIIVGLGGVGGIMASTIYRQADYPRYIPGLWTTIGVQWATCLILVGLSFYFKRQNAKADRGEIVIEGNPSFRYTI</sequence>
<accession>A0A061B3E6</accession>
<keyword evidence="5 7" id="KW-0472">Membrane</keyword>
<dbReference type="SUPFAM" id="SSF103473">
    <property type="entry name" value="MFS general substrate transporter"/>
    <property type="match status" value="1"/>
</dbReference>
<comment type="subcellular location">
    <subcellularLocation>
        <location evidence="1">Membrane</location>
        <topology evidence="1">Multi-pass membrane protein</topology>
    </subcellularLocation>
</comment>
<evidence type="ECO:0000256" key="5">
    <source>
        <dbReference type="ARBA" id="ARBA00023136"/>
    </source>
</evidence>
<keyword evidence="4 7" id="KW-1133">Transmembrane helix</keyword>
<feature type="transmembrane region" description="Helical" evidence="7">
    <location>
        <begin position="178"/>
        <end position="198"/>
    </location>
</feature>